<dbReference type="InterPro" id="IPR018247">
    <property type="entry name" value="EF_Hand_1_Ca_BS"/>
</dbReference>
<organism evidence="3 4">
    <name type="scientific">Adineta ricciae</name>
    <name type="common">Rotifer</name>
    <dbReference type="NCBI Taxonomy" id="249248"/>
    <lineage>
        <taxon>Eukaryota</taxon>
        <taxon>Metazoa</taxon>
        <taxon>Spiralia</taxon>
        <taxon>Gnathifera</taxon>
        <taxon>Rotifera</taxon>
        <taxon>Eurotatoria</taxon>
        <taxon>Bdelloidea</taxon>
        <taxon>Adinetida</taxon>
        <taxon>Adinetidae</taxon>
        <taxon>Adineta</taxon>
    </lineage>
</organism>
<dbReference type="SUPFAM" id="SSF47473">
    <property type="entry name" value="EF-hand"/>
    <property type="match status" value="1"/>
</dbReference>
<dbReference type="Proteomes" id="UP000663852">
    <property type="component" value="Unassembled WGS sequence"/>
</dbReference>
<dbReference type="AlphaFoldDB" id="A0A813QS67"/>
<accession>A0A813QS67</accession>
<dbReference type="GO" id="GO:0005509">
    <property type="term" value="F:calcium ion binding"/>
    <property type="evidence" value="ECO:0007669"/>
    <property type="project" value="InterPro"/>
</dbReference>
<dbReference type="OrthoDB" id="167809at2759"/>
<name>A0A813QS67_ADIRI</name>
<gene>
    <name evidence="3" type="ORF">EDS130_LOCUS3282</name>
</gene>
<dbReference type="EMBL" id="CAJNOJ010000008">
    <property type="protein sequence ID" value="CAF0770471.1"/>
    <property type="molecule type" value="Genomic_DNA"/>
</dbReference>
<dbReference type="InterPro" id="IPR002048">
    <property type="entry name" value="EF_hand_dom"/>
</dbReference>
<dbReference type="Gene3D" id="1.10.238.10">
    <property type="entry name" value="EF-hand"/>
    <property type="match status" value="1"/>
</dbReference>
<proteinExistence type="predicted"/>
<feature type="domain" description="EF-hand" evidence="2">
    <location>
        <begin position="91"/>
        <end position="141"/>
    </location>
</feature>
<sequence>MSGIECRKAFGSGIGKQFIKALLECPKKYLFIRSQASPTVTRFCVDSFLNQFGGGKDSLDTVQGAFSAYKMFSDGQGGGVLDDISTNDKINGDGKITAEDIQIYLREMGLGEISPYMTKALFKAVDKNGNDSLDFTDLMDFSTMVNRFTGNNAP</sequence>
<evidence type="ECO:0000313" key="4">
    <source>
        <dbReference type="Proteomes" id="UP000663852"/>
    </source>
</evidence>
<dbReference type="InterPro" id="IPR011992">
    <property type="entry name" value="EF-hand-dom_pair"/>
</dbReference>
<keyword evidence="1" id="KW-0106">Calcium</keyword>
<evidence type="ECO:0000259" key="2">
    <source>
        <dbReference type="Pfam" id="PF13499"/>
    </source>
</evidence>
<reference evidence="3" key="1">
    <citation type="submission" date="2021-02" db="EMBL/GenBank/DDBJ databases">
        <authorList>
            <person name="Nowell W R."/>
        </authorList>
    </citation>
    <scope>NUCLEOTIDE SEQUENCE</scope>
</reference>
<dbReference type="Pfam" id="PF13499">
    <property type="entry name" value="EF-hand_7"/>
    <property type="match status" value="1"/>
</dbReference>
<evidence type="ECO:0000313" key="3">
    <source>
        <dbReference type="EMBL" id="CAF0770471.1"/>
    </source>
</evidence>
<protein>
    <recommendedName>
        <fullName evidence="2">EF-hand domain-containing protein</fullName>
    </recommendedName>
</protein>
<comment type="caution">
    <text evidence="3">The sequence shown here is derived from an EMBL/GenBank/DDBJ whole genome shotgun (WGS) entry which is preliminary data.</text>
</comment>
<evidence type="ECO:0000256" key="1">
    <source>
        <dbReference type="ARBA" id="ARBA00022837"/>
    </source>
</evidence>
<dbReference type="PROSITE" id="PS00018">
    <property type="entry name" value="EF_HAND_1"/>
    <property type="match status" value="1"/>
</dbReference>